<evidence type="ECO:0000313" key="2">
    <source>
        <dbReference type="EMBL" id="OCA77770.1"/>
    </source>
</evidence>
<evidence type="ECO:0000313" key="5">
    <source>
        <dbReference type="Proteomes" id="UP000184069"/>
    </source>
</evidence>
<keyword evidence="4" id="KW-1185">Reference proteome</keyword>
<dbReference type="RefSeq" id="WP_066697914.1">
    <property type="nucleotide sequence ID" value="NZ_FRBM01000006.1"/>
</dbReference>
<feature type="domain" description="DUF695" evidence="1">
    <location>
        <begin position="232"/>
        <end position="351"/>
    </location>
</feature>
<reference evidence="3 5" key="2">
    <citation type="submission" date="2016-11" db="EMBL/GenBank/DDBJ databases">
        <authorList>
            <person name="Jaros S."/>
            <person name="Januszkiewicz K."/>
            <person name="Wedrychowicz H."/>
        </authorList>
    </citation>
    <scope>NUCLEOTIDE SEQUENCE [LARGE SCALE GENOMIC DNA]</scope>
    <source>
        <strain evidence="3 5">DSM 27621</strain>
    </source>
</reference>
<organism evidence="3 5">
    <name type="scientific">Chryseobacterium contaminans</name>
    <dbReference type="NCBI Taxonomy" id="1423959"/>
    <lineage>
        <taxon>Bacteria</taxon>
        <taxon>Pseudomonadati</taxon>
        <taxon>Bacteroidota</taxon>
        <taxon>Flavobacteriia</taxon>
        <taxon>Flavobacteriales</taxon>
        <taxon>Weeksellaceae</taxon>
        <taxon>Chryseobacterium group</taxon>
        <taxon>Chryseobacterium</taxon>
    </lineage>
</organism>
<dbReference type="AlphaFoldDB" id="A0A1M7DIX0"/>
<dbReference type="OrthoDB" id="9151249at2"/>
<dbReference type="EMBL" id="MAYF01000312">
    <property type="protein sequence ID" value="OCA77770.1"/>
    <property type="molecule type" value="Genomic_DNA"/>
</dbReference>
<proteinExistence type="predicted"/>
<dbReference type="Proteomes" id="UP000093508">
    <property type="component" value="Unassembled WGS sequence"/>
</dbReference>
<dbReference type="InterPro" id="IPR016097">
    <property type="entry name" value="DUF695"/>
</dbReference>
<reference evidence="2 4" key="1">
    <citation type="submission" date="2016-07" db="EMBL/GenBank/DDBJ databases">
        <authorList>
            <person name="Jeong J.-J."/>
            <person name="Kim D.W."/>
            <person name="Sang M.K."/>
            <person name="Choi I.-G."/>
            <person name="Kim K.D."/>
        </authorList>
    </citation>
    <scope>NUCLEOTIDE SEQUENCE [LARGE SCALE GENOMIC DNA]</scope>
    <source>
        <strain evidence="2 4">C-26</strain>
    </source>
</reference>
<dbReference type="STRING" id="1423959.SAMN05444407_106149"/>
<name>A0A1M7DIX0_9FLAO</name>
<evidence type="ECO:0000313" key="4">
    <source>
        <dbReference type="Proteomes" id="UP000093508"/>
    </source>
</evidence>
<dbReference type="Proteomes" id="UP000184069">
    <property type="component" value="Unassembled WGS sequence"/>
</dbReference>
<evidence type="ECO:0000313" key="3">
    <source>
        <dbReference type="EMBL" id="SHL79454.1"/>
    </source>
</evidence>
<sequence>MEGKQLEEKLDYRGFWNWFLTKEQDFYKIVEQGDQDAIEKDFFDEIGPRLNQINKGYYFLTGMSDDSIAELILTADGEISNIVFIEELIAAAPQLDHWKFTSLKPAQDIEKVNVTMGEYQFTKENIFFYSNEQEEYPDEIDLVFVYDGNVENKDAVTTGICIFLDSFLGELNFATQIDTFTVVGRDQAQKELVPIEKLKDFLLWREREFTEKYKSVKRADMEEQFSILRASLNNEKPLIACMNLPLLNYDAKASYPWISVLKFHYNGENNDGLPEKEDFEKLGEIEDRAIEDLKEKGYLYIGRETADNIKESYFAGKDFREISKVFKTIKDNHPEYNTSFRIFKDKYWQYFKYYNNAV</sequence>
<evidence type="ECO:0000259" key="1">
    <source>
        <dbReference type="Pfam" id="PF05117"/>
    </source>
</evidence>
<protein>
    <submittedName>
        <fullName evidence="2">DUF695 domain-containing protein</fullName>
    </submittedName>
</protein>
<gene>
    <name evidence="2" type="ORF">BBH99_02240</name>
    <name evidence="3" type="ORF">SAMN05444407_106149</name>
</gene>
<dbReference type="Pfam" id="PF05117">
    <property type="entry name" value="DUF695"/>
    <property type="match status" value="1"/>
</dbReference>
<accession>A0A1M7DIX0</accession>
<dbReference type="EMBL" id="FRBM01000006">
    <property type="protein sequence ID" value="SHL79454.1"/>
    <property type="molecule type" value="Genomic_DNA"/>
</dbReference>